<keyword evidence="2" id="KW-1185">Reference proteome</keyword>
<organism evidence="1 2">
    <name type="scientific">Megasphaera paucivorans</name>
    <dbReference type="NCBI Taxonomy" id="349095"/>
    <lineage>
        <taxon>Bacteria</taxon>
        <taxon>Bacillati</taxon>
        <taxon>Bacillota</taxon>
        <taxon>Negativicutes</taxon>
        <taxon>Veillonellales</taxon>
        <taxon>Veillonellaceae</taxon>
        <taxon>Megasphaera</taxon>
    </lineage>
</organism>
<evidence type="ECO:0000313" key="1">
    <source>
        <dbReference type="EMBL" id="SDM51592.1"/>
    </source>
</evidence>
<name>A0A1G9TVB3_9FIRM</name>
<dbReference type="RefSeq" id="WP_245675087.1">
    <property type="nucleotide sequence ID" value="NZ_FNHQ01000008.1"/>
</dbReference>
<sequence>MFTLTSEAVQYVKKHGNHILITMKFEPSCGCPCRGDLIWGSYIPEIALGKAMDKSQYLQETIDGITVWYPSKLIIKQGFDSIRIYIKSVLISKWLEMDGAQGVSVTPGTGFSCSTENIHKDIS</sequence>
<dbReference type="EMBL" id="FNHQ01000008">
    <property type="protein sequence ID" value="SDM51592.1"/>
    <property type="molecule type" value="Genomic_DNA"/>
</dbReference>
<proteinExistence type="predicted"/>
<protein>
    <submittedName>
        <fullName evidence="1">Uncharacterized protein</fullName>
    </submittedName>
</protein>
<accession>A0A1G9TVB3</accession>
<evidence type="ECO:0000313" key="2">
    <source>
        <dbReference type="Proteomes" id="UP000199309"/>
    </source>
</evidence>
<reference evidence="1 2" key="1">
    <citation type="submission" date="2016-10" db="EMBL/GenBank/DDBJ databases">
        <authorList>
            <person name="de Groot N.N."/>
        </authorList>
    </citation>
    <scope>NUCLEOTIDE SEQUENCE [LARGE SCALE GENOMIC DNA]</scope>
    <source>
        <strain evidence="1 2">DSM 16981</strain>
    </source>
</reference>
<dbReference type="Proteomes" id="UP000199309">
    <property type="component" value="Unassembled WGS sequence"/>
</dbReference>
<dbReference type="AlphaFoldDB" id="A0A1G9TVB3"/>
<gene>
    <name evidence="1" type="ORF">SAMN05660299_01023</name>
</gene>